<feature type="transmembrane region" description="Helical" evidence="1">
    <location>
        <begin position="176"/>
        <end position="193"/>
    </location>
</feature>
<sequence length="258" mass="27342">MGVRAAAAWARTRASATRAWASSSGRGGGLAASGGGGAAGWEEGTPLAVARGEKSAILAVPLGRLPPLTSDGPPRYHRCADTSVAAVQKQGYIGGKFSFDVIANNLGTSLRSGIQELGHGCLLTVCDVSNNVFTLESREANSGQDAEGNGYGTDSVVVLAEFCKHVGGHGRWRADFFSYVFFLLTFVFYPRWYRLLRVPQGISVGKMLDPVFWCSPIWTCGTCRGRCAASVAPVRVQRGPVWSGPIAGRPTWVCMIGV</sequence>
<dbReference type="EMBL" id="CAUYUJ010013336">
    <property type="protein sequence ID" value="CAK0836053.1"/>
    <property type="molecule type" value="Genomic_DNA"/>
</dbReference>
<evidence type="ECO:0000313" key="3">
    <source>
        <dbReference type="Proteomes" id="UP001189429"/>
    </source>
</evidence>
<keyword evidence="3" id="KW-1185">Reference proteome</keyword>
<evidence type="ECO:0000256" key="1">
    <source>
        <dbReference type="SAM" id="Phobius"/>
    </source>
</evidence>
<keyword evidence="1" id="KW-0472">Membrane</keyword>
<keyword evidence="1" id="KW-1133">Transmembrane helix</keyword>
<gene>
    <name evidence="2" type="ORF">PCOR1329_LOCUS32671</name>
</gene>
<protein>
    <submittedName>
        <fullName evidence="2">Uncharacterized protein</fullName>
    </submittedName>
</protein>
<keyword evidence="1" id="KW-0812">Transmembrane</keyword>
<name>A0ABN9SUJ2_9DINO</name>
<evidence type="ECO:0000313" key="2">
    <source>
        <dbReference type="EMBL" id="CAK0836053.1"/>
    </source>
</evidence>
<dbReference type="Proteomes" id="UP001189429">
    <property type="component" value="Unassembled WGS sequence"/>
</dbReference>
<organism evidence="2 3">
    <name type="scientific">Prorocentrum cordatum</name>
    <dbReference type="NCBI Taxonomy" id="2364126"/>
    <lineage>
        <taxon>Eukaryota</taxon>
        <taxon>Sar</taxon>
        <taxon>Alveolata</taxon>
        <taxon>Dinophyceae</taxon>
        <taxon>Prorocentrales</taxon>
        <taxon>Prorocentraceae</taxon>
        <taxon>Prorocentrum</taxon>
    </lineage>
</organism>
<proteinExistence type="predicted"/>
<accession>A0ABN9SUJ2</accession>
<comment type="caution">
    <text evidence="2">The sequence shown here is derived from an EMBL/GenBank/DDBJ whole genome shotgun (WGS) entry which is preliminary data.</text>
</comment>
<reference evidence="2" key="1">
    <citation type="submission" date="2023-10" db="EMBL/GenBank/DDBJ databases">
        <authorList>
            <person name="Chen Y."/>
            <person name="Shah S."/>
            <person name="Dougan E. K."/>
            <person name="Thang M."/>
            <person name="Chan C."/>
        </authorList>
    </citation>
    <scope>NUCLEOTIDE SEQUENCE [LARGE SCALE GENOMIC DNA]</scope>
</reference>